<evidence type="ECO:0000256" key="2">
    <source>
        <dbReference type="ARBA" id="ARBA00006983"/>
    </source>
</evidence>
<evidence type="ECO:0000256" key="4">
    <source>
        <dbReference type="ARBA" id="ARBA00022692"/>
    </source>
</evidence>
<feature type="transmembrane region" description="Helical" evidence="8">
    <location>
        <begin position="124"/>
        <end position="142"/>
    </location>
</feature>
<evidence type="ECO:0000313" key="11">
    <source>
        <dbReference type="Proteomes" id="UP000644660"/>
    </source>
</evidence>
<dbReference type="PIRSF" id="PIRSF006060">
    <property type="entry name" value="AA_transporter"/>
    <property type="match status" value="1"/>
</dbReference>
<keyword evidence="6 8" id="KW-1133">Transmembrane helix</keyword>
<dbReference type="EMBL" id="CAEFZW010000011">
    <property type="protein sequence ID" value="CAB4256674.1"/>
    <property type="molecule type" value="Genomic_DNA"/>
</dbReference>
<comment type="subcellular location">
    <subcellularLocation>
        <location evidence="1">Membrane</location>
        <topology evidence="1">Multi-pass membrane protein</topology>
    </subcellularLocation>
</comment>
<accession>A0A8H2ZIA3</accession>
<dbReference type="Gene3D" id="1.20.1740.10">
    <property type="entry name" value="Amino acid/polyamine transporter I"/>
    <property type="match status" value="1"/>
</dbReference>
<dbReference type="InterPro" id="IPR004841">
    <property type="entry name" value="AA-permease/SLC12A_dom"/>
</dbReference>
<dbReference type="OrthoDB" id="3900342at2759"/>
<protein>
    <submittedName>
        <fullName evidence="10">Similar to Saccharomyces cerevisiae YDR046C BAP3 Amino acid permease involved in the uptake of cysteine, leucine, isoleucine and valine</fullName>
    </submittedName>
</protein>
<feature type="transmembrane region" description="Helical" evidence="8">
    <location>
        <begin position="267"/>
        <end position="291"/>
    </location>
</feature>
<dbReference type="InterPro" id="IPR004840">
    <property type="entry name" value="Amino_acid_permease_CS"/>
</dbReference>
<evidence type="ECO:0000256" key="8">
    <source>
        <dbReference type="SAM" id="Phobius"/>
    </source>
</evidence>
<comment type="caution">
    <text evidence="10">The sequence shown here is derived from an EMBL/GenBank/DDBJ whole genome shotgun (WGS) entry which is preliminary data.</text>
</comment>
<evidence type="ECO:0000313" key="10">
    <source>
        <dbReference type="EMBL" id="CAB4256674.1"/>
    </source>
</evidence>
<dbReference type="AlphaFoldDB" id="A0A8H2ZIA3"/>
<dbReference type="InterPro" id="IPR050524">
    <property type="entry name" value="APC_YAT"/>
</dbReference>
<evidence type="ECO:0000256" key="1">
    <source>
        <dbReference type="ARBA" id="ARBA00004141"/>
    </source>
</evidence>
<proteinExistence type="inferred from homology"/>
<feature type="transmembrane region" description="Helical" evidence="8">
    <location>
        <begin position="311"/>
        <end position="332"/>
    </location>
</feature>
<dbReference type="NCBIfam" id="TIGR00913">
    <property type="entry name" value="2A0310"/>
    <property type="match status" value="1"/>
</dbReference>
<comment type="similarity">
    <text evidence="2">Belongs to the amino acid-polyamine-organocation (APC) superfamily. YAT (TC 2.A.3.10) family.</text>
</comment>
<dbReference type="GO" id="GO:0016020">
    <property type="term" value="C:membrane"/>
    <property type="evidence" value="ECO:0007669"/>
    <property type="project" value="UniProtKB-SubCell"/>
</dbReference>
<evidence type="ECO:0000256" key="3">
    <source>
        <dbReference type="ARBA" id="ARBA00022448"/>
    </source>
</evidence>
<dbReference type="InterPro" id="IPR004762">
    <property type="entry name" value="Amino_acid_permease_fungi"/>
</dbReference>
<feature type="domain" description="Amino acid permease/ SLC12A" evidence="9">
    <location>
        <begin position="123"/>
        <end position="586"/>
    </location>
</feature>
<reference evidence="10 11" key="1">
    <citation type="submission" date="2020-05" db="EMBL/GenBank/DDBJ databases">
        <authorList>
            <person name="Casaregola S."/>
            <person name="Devillers H."/>
            <person name="Grondin C."/>
        </authorList>
    </citation>
    <scope>NUCLEOTIDE SEQUENCE [LARGE SCALE GENOMIC DNA]</scope>
    <source>
        <strain evidence="10 11">CLIB 1767</strain>
    </source>
</reference>
<keyword evidence="5" id="KW-0029">Amino-acid transport</keyword>
<feature type="transmembrane region" description="Helical" evidence="8">
    <location>
        <begin position="235"/>
        <end position="255"/>
    </location>
</feature>
<feature type="transmembrane region" description="Helical" evidence="8">
    <location>
        <begin position="477"/>
        <end position="503"/>
    </location>
</feature>
<keyword evidence="11" id="KW-1185">Reference proteome</keyword>
<feature type="transmembrane region" description="Helical" evidence="8">
    <location>
        <begin position="524"/>
        <end position="545"/>
    </location>
</feature>
<keyword evidence="3" id="KW-0813">Transport</keyword>
<dbReference type="RefSeq" id="XP_041408518.1">
    <property type="nucleotide sequence ID" value="XM_041552584.1"/>
</dbReference>
<name>A0A8H2ZIA3_9SACH</name>
<dbReference type="Pfam" id="PF00324">
    <property type="entry name" value="AA_permease"/>
    <property type="match status" value="1"/>
</dbReference>
<feature type="transmembrane region" description="Helical" evidence="8">
    <location>
        <begin position="154"/>
        <end position="176"/>
    </location>
</feature>
<dbReference type="GO" id="GO:0015171">
    <property type="term" value="F:amino acid transmembrane transporter activity"/>
    <property type="evidence" value="ECO:0007669"/>
    <property type="project" value="TreeGrafter"/>
</dbReference>
<sequence>MRESHIINYTRSTTYLLEQRGSGHILEPRKSTALCNIMDSFSKADLEKIVTREDYNSQVSPTLSRDSFATSTTGTKPRQRLVHRFIDSFKPPLDDDEGSDRIVEDEEELQPRQKLKKTMKSRHIVMMTLGTGIGTGLLIANAKGLYFGGPASLVIGYGLVSFVTYFVIQAAGEMAVAYPTLPGNFNTYMSTFVSKPYGFATVWLYSVQWLTVLPLELISATITIKYWTTSVDPDVFVVIIYVVLIMIHLFGVQAYGETEFIFNACKIIMIAGFIILSIVINCGGAGNDGYIGGKYWHDPGAFASDGGVQRFKSICYILVTGYFSYGGTELFVLSVAEQENPRKSTPIAAKQSIYRIVVIYLLTMILIGFNVPRDSSELMGSADSQTHASPYVLAASIHGVRVVPHFINAVILISMISVANSSLYAGPRLLASLAEQGYGPSFMKYIDRNGRPLYALLISILFGVIGFASSSTKEEQVFTWLAAISGLSELFTWGGIMLSHWRFRMAMKTQGKDLGELGYKANTGVYGSIYGVFFTFLVFIAQFWVALSPPGSGGKVSAETFFESYLAFPIWIFSYFGYMLYYKDYTLLNPLEEIDLDSFRRVYDPELLKKEDETQRQKFKEGSFLYKMKTIWC</sequence>
<dbReference type="PANTHER" id="PTHR43341">
    <property type="entry name" value="AMINO ACID PERMEASE"/>
    <property type="match status" value="1"/>
</dbReference>
<keyword evidence="4 8" id="KW-0812">Transmembrane</keyword>
<feature type="transmembrane region" description="Helical" evidence="8">
    <location>
        <begin position="406"/>
        <end position="426"/>
    </location>
</feature>
<dbReference type="PROSITE" id="PS00218">
    <property type="entry name" value="AMINO_ACID_PERMEASE_1"/>
    <property type="match status" value="1"/>
</dbReference>
<feature type="transmembrane region" description="Helical" evidence="8">
    <location>
        <begin position="453"/>
        <end position="471"/>
    </location>
</feature>
<keyword evidence="7 8" id="KW-0472">Membrane</keyword>
<dbReference type="FunFam" id="1.20.1740.10:FF:000017">
    <property type="entry name" value="Amino acid permease"/>
    <property type="match status" value="1"/>
</dbReference>
<evidence type="ECO:0000256" key="7">
    <source>
        <dbReference type="ARBA" id="ARBA00023136"/>
    </source>
</evidence>
<organism evidence="10 11">
    <name type="scientific">Maudiozyma barnettii</name>
    <dbReference type="NCBI Taxonomy" id="61262"/>
    <lineage>
        <taxon>Eukaryota</taxon>
        <taxon>Fungi</taxon>
        <taxon>Dikarya</taxon>
        <taxon>Ascomycota</taxon>
        <taxon>Saccharomycotina</taxon>
        <taxon>Saccharomycetes</taxon>
        <taxon>Saccharomycetales</taxon>
        <taxon>Saccharomycetaceae</taxon>
        <taxon>Maudiozyma</taxon>
    </lineage>
</organism>
<feature type="transmembrane region" description="Helical" evidence="8">
    <location>
        <begin position="197"/>
        <end position="215"/>
    </location>
</feature>
<evidence type="ECO:0000259" key="9">
    <source>
        <dbReference type="Pfam" id="PF00324"/>
    </source>
</evidence>
<feature type="transmembrane region" description="Helical" evidence="8">
    <location>
        <begin position="565"/>
        <end position="582"/>
    </location>
</feature>
<dbReference type="PANTHER" id="PTHR43341:SF7">
    <property type="entry name" value="LEU_VAL_ILE AMINO-ACID PERMEASE-RELATED"/>
    <property type="match status" value="1"/>
</dbReference>
<feature type="transmembrane region" description="Helical" evidence="8">
    <location>
        <begin position="353"/>
        <end position="371"/>
    </location>
</feature>
<dbReference type="GeneID" id="64859763"/>
<dbReference type="Proteomes" id="UP000644660">
    <property type="component" value="Unassembled WGS sequence"/>
</dbReference>
<evidence type="ECO:0000256" key="6">
    <source>
        <dbReference type="ARBA" id="ARBA00022989"/>
    </source>
</evidence>
<evidence type="ECO:0000256" key="5">
    <source>
        <dbReference type="ARBA" id="ARBA00022970"/>
    </source>
</evidence>
<gene>
    <name evidence="10" type="ORF">KABA2_11S00704</name>
</gene>